<dbReference type="Proteomes" id="UP000297777">
    <property type="component" value="Unassembled WGS sequence"/>
</dbReference>
<accession>A0A4Z1F2P0</accession>
<sequence>MAKSPVQKPTIGGVNANQEMMGILCIEAQQERHQYSEKVECAAVMNTRNASRYSVSDEADR</sequence>
<protein>
    <submittedName>
        <fullName evidence="1">Uncharacterized protein</fullName>
    </submittedName>
</protein>
<reference evidence="1 2" key="1">
    <citation type="submission" date="2017-12" db="EMBL/GenBank/DDBJ databases">
        <title>Comparative genomics of Botrytis spp.</title>
        <authorList>
            <person name="Valero-Jimenez C.A."/>
            <person name="Tapia P."/>
            <person name="Veloso J."/>
            <person name="Silva-Moreno E."/>
            <person name="Staats M."/>
            <person name="Valdes J.H."/>
            <person name="Van Kan J.A.L."/>
        </authorList>
    </citation>
    <scope>NUCLEOTIDE SEQUENCE [LARGE SCALE GENOMIC DNA]</scope>
    <source>
        <strain evidence="1 2">Bt9001</strain>
    </source>
</reference>
<keyword evidence="2" id="KW-1185">Reference proteome</keyword>
<gene>
    <name evidence="1" type="ORF">BTUL_0019g00930</name>
</gene>
<name>A0A4Z1F2P0_9HELO</name>
<dbReference type="OrthoDB" id="3466012at2759"/>
<evidence type="ECO:0000313" key="2">
    <source>
        <dbReference type="Proteomes" id="UP000297777"/>
    </source>
</evidence>
<comment type="caution">
    <text evidence="1">The sequence shown here is derived from an EMBL/GenBank/DDBJ whole genome shotgun (WGS) entry which is preliminary data.</text>
</comment>
<evidence type="ECO:0000313" key="1">
    <source>
        <dbReference type="EMBL" id="TGO17302.1"/>
    </source>
</evidence>
<proteinExistence type="predicted"/>
<dbReference type="AlphaFoldDB" id="A0A4Z1F2P0"/>
<organism evidence="1 2">
    <name type="scientific">Botrytis tulipae</name>
    <dbReference type="NCBI Taxonomy" id="87230"/>
    <lineage>
        <taxon>Eukaryota</taxon>
        <taxon>Fungi</taxon>
        <taxon>Dikarya</taxon>
        <taxon>Ascomycota</taxon>
        <taxon>Pezizomycotina</taxon>
        <taxon>Leotiomycetes</taxon>
        <taxon>Helotiales</taxon>
        <taxon>Sclerotiniaceae</taxon>
        <taxon>Botrytis</taxon>
    </lineage>
</organism>
<dbReference type="EMBL" id="PQXH01000019">
    <property type="protein sequence ID" value="TGO17302.1"/>
    <property type="molecule type" value="Genomic_DNA"/>
</dbReference>